<comment type="caution">
    <text evidence="2">The sequence shown here is derived from an EMBL/GenBank/DDBJ whole genome shotgun (WGS) entry which is preliminary data.</text>
</comment>
<evidence type="ECO:0000256" key="1">
    <source>
        <dbReference type="SAM" id="MobiDB-lite"/>
    </source>
</evidence>
<feature type="compositionally biased region" description="Polar residues" evidence="1">
    <location>
        <begin position="88"/>
        <end position="113"/>
    </location>
</feature>
<name>A0A9P9YYB6_9MUSC</name>
<feature type="non-terminal residue" evidence="2">
    <location>
        <position position="120"/>
    </location>
</feature>
<proteinExistence type="predicted"/>
<sequence length="120" mass="13299">MGLIMAAIKWIHVATLYTYWRRTPSGSISITAALHGASRLRNSTPLSKTHHSNAHLLLIQLAAFCGSFNRGVDSPLFGLRDGRPTHQQFIKTHQYSSKAKTKQTRGTSNSDSIPQKEKTP</sequence>
<evidence type="ECO:0000313" key="2">
    <source>
        <dbReference type="EMBL" id="KAI8045400.1"/>
    </source>
</evidence>
<dbReference type="Proteomes" id="UP001059596">
    <property type="component" value="Chromosome 3R"/>
</dbReference>
<dbReference type="EMBL" id="JAMKOV010000001">
    <property type="protein sequence ID" value="KAI8045400.1"/>
    <property type="molecule type" value="Genomic_DNA"/>
</dbReference>
<protein>
    <submittedName>
        <fullName evidence="2">Uncharacterized protein</fullName>
    </submittedName>
</protein>
<keyword evidence="3" id="KW-1185">Reference proteome</keyword>
<evidence type="ECO:0000313" key="3">
    <source>
        <dbReference type="Proteomes" id="UP001059596"/>
    </source>
</evidence>
<feature type="region of interest" description="Disordered" evidence="1">
    <location>
        <begin position="88"/>
        <end position="120"/>
    </location>
</feature>
<reference evidence="2" key="1">
    <citation type="journal article" date="2023" name="Genome Biol. Evol.">
        <title>Long-read-based Genome Assembly of Drosophila gunungcola Reveals Fewer Chemosensory Genes in Flower-breeding Species.</title>
        <authorList>
            <person name="Negi A."/>
            <person name="Liao B.Y."/>
            <person name="Yeh S.D."/>
        </authorList>
    </citation>
    <scope>NUCLEOTIDE SEQUENCE</scope>
    <source>
        <strain evidence="2">Sukarami</strain>
    </source>
</reference>
<accession>A0A9P9YYB6</accession>
<organism evidence="2 3">
    <name type="scientific">Drosophila gunungcola</name>
    <name type="common">fruit fly</name>
    <dbReference type="NCBI Taxonomy" id="103775"/>
    <lineage>
        <taxon>Eukaryota</taxon>
        <taxon>Metazoa</taxon>
        <taxon>Ecdysozoa</taxon>
        <taxon>Arthropoda</taxon>
        <taxon>Hexapoda</taxon>
        <taxon>Insecta</taxon>
        <taxon>Pterygota</taxon>
        <taxon>Neoptera</taxon>
        <taxon>Endopterygota</taxon>
        <taxon>Diptera</taxon>
        <taxon>Brachycera</taxon>
        <taxon>Muscomorpha</taxon>
        <taxon>Ephydroidea</taxon>
        <taxon>Drosophilidae</taxon>
        <taxon>Drosophila</taxon>
        <taxon>Sophophora</taxon>
    </lineage>
</organism>
<gene>
    <name evidence="2" type="ORF">M5D96_001580</name>
</gene>
<dbReference type="AlphaFoldDB" id="A0A9P9YYB6"/>